<proteinExistence type="predicted"/>
<accession>A0ABQ3BUW3</accession>
<evidence type="ECO:0000313" key="2">
    <source>
        <dbReference type="EMBL" id="GGZ57978.1"/>
    </source>
</evidence>
<dbReference type="RefSeq" id="WP_027884491.1">
    <property type="nucleotide sequence ID" value="NZ_BMWY01000005.1"/>
</dbReference>
<comment type="caution">
    <text evidence="2">The sequence shown here is derived from an EMBL/GenBank/DDBJ whole genome shotgun (WGS) entry which is preliminary data.</text>
</comment>
<dbReference type="Proteomes" id="UP000615593">
    <property type="component" value="Unassembled WGS sequence"/>
</dbReference>
<feature type="domain" description="DUF985" evidence="1">
    <location>
        <begin position="5"/>
        <end position="144"/>
    </location>
</feature>
<dbReference type="SUPFAM" id="SSF51182">
    <property type="entry name" value="RmlC-like cupins"/>
    <property type="match status" value="1"/>
</dbReference>
<reference evidence="3" key="1">
    <citation type="journal article" date="2019" name="Int. J. Syst. Evol. Microbiol.">
        <title>The Global Catalogue of Microorganisms (GCM) 10K type strain sequencing project: providing services to taxonomists for standard genome sequencing and annotation.</title>
        <authorList>
            <consortium name="The Broad Institute Genomics Platform"/>
            <consortium name="The Broad Institute Genome Sequencing Center for Infectious Disease"/>
            <person name="Wu L."/>
            <person name="Ma J."/>
        </authorList>
    </citation>
    <scope>NUCLEOTIDE SEQUENCE [LARGE SCALE GENOMIC DNA]</scope>
    <source>
        <strain evidence="3">KCTC 12708</strain>
    </source>
</reference>
<dbReference type="GeneID" id="94369605"/>
<sequence length="167" mass="19293">MTEAEKIIQRLELEPHPEGGYFKETYRSEGKILENQLPDVFDGDRNFSTCIYFLLTSETFSAFHKINQDEFWHFYKGSAIQLFMISEEGKLSEVIIGNNLENGEVPQFVVPKNYWFAARIIQPESYALVGCTVSPGFDFRDFTLPSSAELLEKFPQHEKVITQLTHN</sequence>
<keyword evidence="3" id="KW-1185">Reference proteome</keyword>
<name>A0ABQ3BUW3_9FLAO</name>
<evidence type="ECO:0000259" key="1">
    <source>
        <dbReference type="Pfam" id="PF06172"/>
    </source>
</evidence>
<dbReference type="InterPro" id="IPR011051">
    <property type="entry name" value="RmlC_Cupin_sf"/>
</dbReference>
<dbReference type="InterPro" id="IPR009327">
    <property type="entry name" value="Cupin_DUF985"/>
</dbReference>
<dbReference type="Gene3D" id="2.60.120.10">
    <property type="entry name" value="Jelly Rolls"/>
    <property type="match status" value="1"/>
</dbReference>
<dbReference type="InterPro" id="IPR039935">
    <property type="entry name" value="YML079W-like"/>
</dbReference>
<dbReference type="PANTHER" id="PTHR33387:SF3">
    <property type="entry name" value="DUF985 DOMAIN-CONTAINING PROTEIN"/>
    <property type="match status" value="1"/>
</dbReference>
<dbReference type="CDD" id="cd06121">
    <property type="entry name" value="cupin_YML079wp"/>
    <property type="match status" value="1"/>
</dbReference>
<dbReference type="EMBL" id="BMWY01000005">
    <property type="protein sequence ID" value="GGZ57978.1"/>
    <property type="molecule type" value="Genomic_DNA"/>
</dbReference>
<dbReference type="Pfam" id="PF06172">
    <property type="entry name" value="Cupin_5"/>
    <property type="match status" value="1"/>
</dbReference>
<organism evidence="2 3">
    <name type="scientific">Mesonia mobilis</name>
    <dbReference type="NCBI Taxonomy" id="369791"/>
    <lineage>
        <taxon>Bacteria</taxon>
        <taxon>Pseudomonadati</taxon>
        <taxon>Bacteroidota</taxon>
        <taxon>Flavobacteriia</taxon>
        <taxon>Flavobacteriales</taxon>
        <taxon>Flavobacteriaceae</taxon>
        <taxon>Mesonia</taxon>
    </lineage>
</organism>
<protein>
    <recommendedName>
        <fullName evidence="1">DUF985 domain-containing protein</fullName>
    </recommendedName>
</protein>
<dbReference type="InterPro" id="IPR014710">
    <property type="entry name" value="RmlC-like_jellyroll"/>
</dbReference>
<evidence type="ECO:0000313" key="3">
    <source>
        <dbReference type="Proteomes" id="UP000615593"/>
    </source>
</evidence>
<dbReference type="PANTHER" id="PTHR33387">
    <property type="entry name" value="RMLC-LIKE JELLY ROLL FOLD PROTEIN"/>
    <property type="match status" value="1"/>
</dbReference>
<gene>
    <name evidence="2" type="ORF">GCM10008088_19400</name>
</gene>